<keyword evidence="3" id="KW-0597">Phosphoprotein</keyword>
<dbReference type="CDD" id="cd00075">
    <property type="entry name" value="HATPase"/>
    <property type="match status" value="1"/>
</dbReference>
<sequence>MITATLPGNTPVDWDDWETPLAQFTEATGLVTSAFDIAGVRRIGPKTASRLAGLLARSTLWADDGPGSALERTLVQSVRHDGKPASAQFGGLQVRAQPLLLRGDVYGVLVFGWRFADFTSALECERIARQIGLPGHALWNEARLDAPVSAQRMETYAALLGTLSGTLDRQRETIDDLTRVNRTRELFLATVSHEMRTPLSALSLRIELMLRTIADLPPAVVAGLEAMRVHVRQEAGMVDDLIDAARTLTGQMSIASAPVMLGQVLRDAISTVETFAHTKRIVMQVTPADFGDRIRLEADGRRLQQVIWNLLFNATKFTPDGGIIRISVGQAGGIVSIDIADSGQGIEPEDLPHVFGAFTLQQDNNATGLGLGLYIARRIVELHGGTLGVSSAGRGQGATFAIRLPVAGRAAADRSRQQTLN</sequence>
<proteinExistence type="predicted"/>
<dbReference type="Gene3D" id="3.30.565.10">
    <property type="entry name" value="Histidine kinase-like ATPase, C-terminal domain"/>
    <property type="match status" value="1"/>
</dbReference>
<evidence type="ECO:0000313" key="6">
    <source>
        <dbReference type="Proteomes" id="UP000431684"/>
    </source>
</evidence>
<dbReference type="InterPro" id="IPR036097">
    <property type="entry name" value="HisK_dim/P_sf"/>
</dbReference>
<dbReference type="Proteomes" id="UP000431684">
    <property type="component" value="Unassembled WGS sequence"/>
</dbReference>
<dbReference type="SUPFAM" id="SSF47384">
    <property type="entry name" value="Homodimeric domain of signal transducing histidine kinase"/>
    <property type="match status" value="1"/>
</dbReference>
<dbReference type="SUPFAM" id="SSF55874">
    <property type="entry name" value="ATPase domain of HSP90 chaperone/DNA topoisomerase II/histidine kinase"/>
    <property type="match status" value="1"/>
</dbReference>
<evidence type="ECO:0000313" key="5">
    <source>
        <dbReference type="EMBL" id="MUI15411.1"/>
    </source>
</evidence>
<dbReference type="PANTHER" id="PTHR43547">
    <property type="entry name" value="TWO-COMPONENT HISTIDINE KINASE"/>
    <property type="match status" value="1"/>
</dbReference>
<comment type="catalytic activity">
    <reaction evidence="1">
        <text>ATP + protein L-histidine = ADP + protein N-phospho-L-histidine.</text>
        <dbReference type="EC" id="2.7.13.3"/>
    </reaction>
</comment>
<dbReference type="PRINTS" id="PR00344">
    <property type="entry name" value="BCTRLSENSOR"/>
</dbReference>
<dbReference type="PANTHER" id="PTHR43547:SF2">
    <property type="entry name" value="HYBRID SIGNAL TRANSDUCTION HISTIDINE KINASE C"/>
    <property type="match status" value="1"/>
</dbReference>
<accession>A0A6I3XNX1</accession>
<dbReference type="Gene3D" id="1.10.287.130">
    <property type="match status" value="1"/>
</dbReference>
<evidence type="ECO:0000256" key="3">
    <source>
        <dbReference type="ARBA" id="ARBA00022553"/>
    </source>
</evidence>
<evidence type="ECO:0000256" key="1">
    <source>
        <dbReference type="ARBA" id="ARBA00000085"/>
    </source>
</evidence>
<feature type="domain" description="Histidine kinase" evidence="4">
    <location>
        <begin position="190"/>
        <end position="408"/>
    </location>
</feature>
<keyword evidence="6" id="KW-1185">Reference proteome</keyword>
<dbReference type="CDD" id="cd00082">
    <property type="entry name" value="HisKA"/>
    <property type="match status" value="1"/>
</dbReference>
<comment type="caution">
    <text evidence="5">The sequence shown here is derived from an EMBL/GenBank/DDBJ whole genome shotgun (WGS) entry which is preliminary data.</text>
</comment>
<reference evidence="5 6" key="1">
    <citation type="submission" date="2019-11" db="EMBL/GenBank/DDBJ databases">
        <title>Draft Genome Sequences of Six Type Strains of the Genus Massilia.</title>
        <authorList>
            <person name="Miess H."/>
            <person name="Frediansyah A."/>
            <person name="Goeker M."/>
            <person name="Gross H."/>
        </authorList>
    </citation>
    <scope>NUCLEOTIDE SEQUENCE [LARGE SCALE GENOMIC DNA]</scope>
    <source>
        <strain evidence="5 6">DSM 17513</strain>
    </source>
</reference>
<dbReference type="Pfam" id="PF00512">
    <property type="entry name" value="HisKA"/>
    <property type="match status" value="1"/>
</dbReference>
<organism evidence="5 6">
    <name type="scientific">Pseudoduganella dura</name>
    <dbReference type="NCBI Taxonomy" id="321982"/>
    <lineage>
        <taxon>Bacteria</taxon>
        <taxon>Pseudomonadati</taxon>
        <taxon>Pseudomonadota</taxon>
        <taxon>Betaproteobacteria</taxon>
        <taxon>Burkholderiales</taxon>
        <taxon>Oxalobacteraceae</taxon>
        <taxon>Telluria group</taxon>
        <taxon>Pseudoduganella</taxon>
    </lineage>
</organism>
<evidence type="ECO:0000256" key="2">
    <source>
        <dbReference type="ARBA" id="ARBA00012438"/>
    </source>
</evidence>
<dbReference type="SMART" id="SM00387">
    <property type="entry name" value="HATPase_c"/>
    <property type="match status" value="1"/>
</dbReference>
<dbReference type="InterPro" id="IPR036890">
    <property type="entry name" value="HATPase_C_sf"/>
</dbReference>
<dbReference type="EMBL" id="WNWM01000002">
    <property type="protein sequence ID" value="MUI15411.1"/>
    <property type="molecule type" value="Genomic_DNA"/>
</dbReference>
<dbReference type="RefSeq" id="WP_155711108.1">
    <property type="nucleotide sequence ID" value="NZ_BMWU01000004.1"/>
</dbReference>
<name>A0A6I3XNX1_9BURK</name>
<dbReference type="InterPro" id="IPR005467">
    <property type="entry name" value="His_kinase_dom"/>
</dbReference>
<dbReference type="InterPro" id="IPR003661">
    <property type="entry name" value="HisK_dim/P_dom"/>
</dbReference>
<gene>
    <name evidence="5" type="ORF">GJV26_23575</name>
</gene>
<dbReference type="OrthoDB" id="9804645at2"/>
<dbReference type="AlphaFoldDB" id="A0A6I3XNX1"/>
<dbReference type="SMART" id="SM00388">
    <property type="entry name" value="HisKA"/>
    <property type="match status" value="1"/>
</dbReference>
<dbReference type="EC" id="2.7.13.3" evidence="2"/>
<dbReference type="GO" id="GO:0000155">
    <property type="term" value="F:phosphorelay sensor kinase activity"/>
    <property type="evidence" value="ECO:0007669"/>
    <property type="project" value="InterPro"/>
</dbReference>
<dbReference type="InterPro" id="IPR003594">
    <property type="entry name" value="HATPase_dom"/>
</dbReference>
<evidence type="ECO:0000259" key="4">
    <source>
        <dbReference type="PROSITE" id="PS50109"/>
    </source>
</evidence>
<protein>
    <recommendedName>
        <fullName evidence="2">histidine kinase</fullName>
        <ecNumber evidence="2">2.7.13.3</ecNumber>
    </recommendedName>
</protein>
<dbReference type="Pfam" id="PF02518">
    <property type="entry name" value="HATPase_c"/>
    <property type="match status" value="1"/>
</dbReference>
<dbReference type="InterPro" id="IPR004358">
    <property type="entry name" value="Sig_transdc_His_kin-like_C"/>
</dbReference>
<dbReference type="PROSITE" id="PS50109">
    <property type="entry name" value="HIS_KIN"/>
    <property type="match status" value="1"/>
</dbReference>